<accession>A0A5K7ZUC4</accession>
<dbReference type="Proteomes" id="UP000425960">
    <property type="component" value="Chromosome"/>
</dbReference>
<dbReference type="SMART" id="SM01204">
    <property type="entry name" value="FIST_C"/>
    <property type="match status" value="1"/>
</dbReference>
<evidence type="ECO:0000313" key="2">
    <source>
        <dbReference type="EMBL" id="BBO83774.1"/>
    </source>
</evidence>
<evidence type="ECO:0000313" key="3">
    <source>
        <dbReference type="Proteomes" id="UP000425960"/>
    </source>
</evidence>
<evidence type="ECO:0000259" key="1">
    <source>
        <dbReference type="SMART" id="SM01204"/>
    </source>
</evidence>
<dbReference type="InterPro" id="IPR019494">
    <property type="entry name" value="FIST_C"/>
</dbReference>
<reference evidence="2 3" key="1">
    <citation type="submission" date="2019-11" db="EMBL/GenBank/DDBJ databases">
        <title>Comparative genomics of hydrocarbon-degrading Desulfosarcina strains.</title>
        <authorList>
            <person name="Watanabe M."/>
            <person name="Kojima H."/>
            <person name="Fukui M."/>
        </authorList>
    </citation>
    <scope>NUCLEOTIDE SEQUENCE [LARGE SCALE GENOMIC DNA]</scope>
    <source>
        <strain evidence="2 3">28bB2T</strain>
    </source>
</reference>
<feature type="domain" description="FIST C-domain" evidence="1">
    <location>
        <begin position="46"/>
        <end position="198"/>
    </location>
</feature>
<dbReference type="AlphaFoldDB" id="A0A5K7ZUC4"/>
<proteinExistence type="predicted"/>
<name>A0A5K7ZUC4_9BACT</name>
<dbReference type="EMBL" id="AP021876">
    <property type="protein sequence ID" value="BBO83774.1"/>
    <property type="molecule type" value="Genomic_DNA"/>
</dbReference>
<dbReference type="KEGG" id="dov:DSCO28_43400"/>
<sequence>MAVIYADTKIGVGFHAGIAVDSSKSGVVTAMGTTRRIIKEINDRPAFEIYRKWAEGALDDVNPAESHAIWSRSFALVRVYNLAGNDVGEKVVVPIKVNPDFSMVTGADVSKGEHLYFATATKKAYIKRAGTIVQQALVDGKIKYPGLAGGVHYYCRGAAFSQFGKNKDNLQVLVNETNKKMKGRPYVGTFTAGEQGNITGYGIFMGNLTSAMAVFGF</sequence>
<organism evidence="2 3">
    <name type="scientific">Desulfosarcina ovata subsp. sediminis</name>
    <dbReference type="NCBI Taxonomy" id="885957"/>
    <lineage>
        <taxon>Bacteria</taxon>
        <taxon>Pseudomonadati</taxon>
        <taxon>Thermodesulfobacteriota</taxon>
        <taxon>Desulfobacteria</taxon>
        <taxon>Desulfobacterales</taxon>
        <taxon>Desulfosarcinaceae</taxon>
        <taxon>Desulfosarcina</taxon>
    </lineage>
</organism>
<gene>
    <name evidence="2" type="ORF">DSCO28_43400</name>
</gene>
<dbReference type="Pfam" id="PF10442">
    <property type="entry name" value="FIST_C"/>
    <property type="match status" value="1"/>
</dbReference>
<protein>
    <recommendedName>
        <fullName evidence="1">FIST C-domain domain-containing protein</fullName>
    </recommendedName>
</protein>